<keyword evidence="2" id="KW-1185">Reference proteome</keyword>
<proteinExistence type="predicted"/>
<comment type="caution">
    <text evidence="1">The sequence shown here is derived from an EMBL/GenBank/DDBJ whole genome shotgun (WGS) entry which is preliminary data.</text>
</comment>
<sequence>MPLHQKLTSGLTLEDSSDRFLYFMKKCKSLCSSKCKLDSPWQCLGEQIDFHTSPSQKLIY</sequence>
<gene>
    <name evidence="1" type="ORF">Lalb_Chr11g0071691</name>
</gene>
<protein>
    <submittedName>
        <fullName evidence="1">Uncharacterized protein</fullName>
    </submittedName>
</protein>
<reference evidence="2" key="1">
    <citation type="journal article" date="2020" name="Nat. Commun.">
        <title>Genome sequence of the cluster root forming white lupin.</title>
        <authorList>
            <person name="Hufnagel B."/>
            <person name="Marques A."/>
            <person name="Soriano A."/>
            <person name="Marques L."/>
            <person name="Divol F."/>
            <person name="Doumas P."/>
            <person name="Sallet E."/>
            <person name="Mancinotti D."/>
            <person name="Carrere S."/>
            <person name="Marande W."/>
            <person name="Arribat S."/>
            <person name="Keller J."/>
            <person name="Huneau C."/>
            <person name="Blein T."/>
            <person name="Aime D."/>
            <person name="Laguerre M."/>
            <person name="Taylor J."/>
            <person name="Schubert V."/>
            <person name="Nelson M."/>
            <person name="Geu-Flores F."/>
            <person name="Crespi M."/>
            <person name="Gallardo-Guerrero K."/>
            <person name="Delaux P.-M."/>
            <person name="Salse J."/>
            <person name="Berges H."/>
            <person name="Guyot R."/>
            <person name="Gouzy J."/>
            <person name="Peret B."/>
        </authorList>
    </citation>
    <scope>NUCLEOTIDE SEQUENCE [LARGE SCALE GENOMIC DNA]</scope>
    <source>
        <strain evidence="2">cv. Amiga</strain>
    </source>
</reference>
<dbReference type="Proteomes" id="UP000447434">
    <property type="component" value="Chromosome 11"/>
</dbReference>
<dbReference type="AlphaFoldDB" id="A0A6A4PT36"/>
<name>A0A6A4PT36_LUPAL</name>
<accession>A0A6A4PT36</accession>
<dbReference type="EMBL" id="WOCE01000011">
    <property type="protein sequence ID" value="KAE9604424.1"/>
    <property type="molecule type" value="Genomic_DNA"/>
</dbReference>
<evidence type="ECO:0000313" key="2">
    <source>
        <dbReference type="Proteomes" id="UP000447434"/>
    </source>
</evidence>
<organism evidence="1 2">
    <name type="scientific">Lupinus albus</name>
    <name type="common">White lupine</name>
    <name type="synonym">Lupinus termis</name>
    <dbReference type="NCBI Taxonomy" id="3870"/>
    <lineage>
        <taxon>Eukaryota</taxon>
        <taxon>Viridiplantae</taxon>
        <taxon>Streptophyta</taxon>
        <taxon>Embryophyta</taxon>
        <taxon>Tracheophyta</taxon>
        <taxon>Spermatophyta</taxon>
        <taxon>Magnoliopsida</taxon>
        <taxon>eudicotyledons</taxon>
        <taxon>Gunneridae</taxon>
        <taxon>Pentapetalae</taxon>
        <taxon>rosids</taxon>
        <taxon>fabids</taxon>
        <taxon>Fabales</taxon>
        <taxon>Fabaceae</taxon>
        <taxon>Papilionoideae</taxon>
        <taxon>50 kb inversion clade</taxon>
        <taxon>genistoids sensu lato</taxon>
        <taxon>core genistoids</taxon>
        <taxon>Genisteae</taxon>
        <taxon>Lupinus</taxon>
    </lineage>
</organism>
<evidence type="ECO:0000313" key="1">
    <source>
        <dbReference type="EMBL" id="KAE9604424.1"/>
    </source>
</evidence>